<comment type="caution">
    <text evidence="10">The sequence shown here is derived from an EMBL/GenBank/DDBJ whole genome shotgun (WGS) entry which is preliminary data.</text>
</comment>
<evidence type="ECO:0000256" key="4">
    <source>
        <dbReference type="ARBA" id="ARBA00013208"/>
    </source>
</evidence>
<dbReference type="CDD" id="cd06530">
    <property type="entry name" value="S26_SPase_I"/>
    <property type="match status" value="1"/>
</dbReference>
<feature type="active site" evidence="7">
    <location>
        <position position="57"/>
    </location>
</feature>
<evidence type="ECO:0000256" key="2">
    <source>
        <dbReference type="ARBA" id="ARBA00004401"/>
    </source>
</evidence>
<organism evidence="10 11">
    <name type="scientific">Faecalitalea cylindroides ATCC 27803</name>
    <dbReference type="NCBI Taxonomy" id="649755"/>
    <lineage>
        <taxon>Bacteria</taxon>
        <taxon>Bacillati</taxon>
        <taxon>Bacillota</taxon>
        <taxon>Erysipelotrichia</taxon>
        <taxon>Erysipelotrichales</taxon>
        <taxon>Erysipelotrichaceae</taxon>
        <taxon>Faecalitalea</taxon>
    </lineage>
</organism>
<dbReference type="PATRIC" id="fig|649755.3.peg.1467"/>
<comment type="catalytic activity">
    <reaction evidence="1 8">
        <text>Cleavage of hydrophobic, N-terminal signal or leader sequences from secreted and periplasmic proteins.</text>
        <dbReference type="EC" id="3.4.21.89"/>
    </reaction>
</comment>
<proteinExistence type="inferred from homology"/>
<evidence type="ECO:0000256" key="8">
    <source>
        <dbReference type="RuleBase" id="RU362042"/>
    </source>
</evidence>
<dbReference type="PANTHER" id="PTHR43390:SF1">
    <property type="entry name" value="CHLOROPLAST PROCESSING PEPTIDASE"/>
    <property type="match status" value="1"/>
</dbReference>
<dbReference type="Gene3D" id="2.10.109.10">
    <property type="entry name" value="Umud Fragment, subunit A"/>
    <property type="match status" value="1"/>
</dbReference>
<evidence type="ECO:0000313" key="11">
    <source>
        <dbReference type="Proteomes" id="UP000016658"/>
    </source>
</evidence>
<reference evidence="10 11" key="1">
    <citation type="submission" date="2013-06" db="EMBL/GenBank/DDBJ databases">
        <authorList>
            <person name="Weinstock G."/>
            <person name="Sodergren E."/>
            <person name="Lobos E.A."/>
            <person name="Fulton L."/>
            <person name="Fulton R."/>
            <person name="Courtney L."/>
            <person name="Fronick C."/>
            <person name="O'Laughlin M."/>
            <person name="Godfrey J."/>
            <person name="Wilson R.M."/>
            <person name="Miner T."/>
            <person name="Farmer C."/>
            <person name="Delehaunty K."/>
            <person name="Cordes M."/>
            <person name="Minx P."/>
            <person name="Tomlinson C."/>
            <person name="Chen J."/>
            <person name="Wollam A."/>
            <person name="Pepin K.H."/>
            <person name="Bhonagiri V."/>
            <person name="Zhang X."/>
            <person name="Warren W."/>
            <person name="Mitreva M."/>
            <person name="Mardis E.R."/>
            <person name="Wilson R.K."/>
        </authorList>
    </citation>
    <scope>NUCLEOTIDE SEQUENCE [LARGE SCALE GENOMIC DNA]</scope>
    <source>
        <strain evidence="10 11">ATCC 27803</strain>
    </source>
</reference>
<dbReference type="PROSITE" id="PS00501">
    <property type="entry name" value="SPASE_I_1"/>
    <property type="match status" value="1"/>
</dbReference>
<dbReference type="AlphaFoldDB" id="U2NXK4"/>
<dbReference type="EC" id="3.4.21.89" evidence="4 8"/>
<feature type="transmembrane region" description="Helical" evidence="8">
    <location>
        <begin position="29"/>
        <end position="48"/>
    </location>
</feature>
<dbReference type="HOGENOM" id="CLU_028723_5_3_9"/>
<dbReference type="Proteomes" id="UP000016658">
    <property type="component" value="Unassembled WGS sequence"/>
</dbReference>
<dbReference type="InterPro" id="IPR019533">
    <property type="entry name" value="Peptidase_S26"/>
</dbReference>
<evidence type="ECO:0000259" key="9">
    <source>
        <dbReference type="Pfam" id="PF10502"/>
    </source>
</evidence>
<evidence type="ECO:0000256" key="1">
    <source>
        <dbReference type="ARBA" id="ARBA00000677"/>
    </source>
</evidence>
<name>U2NXK4_9FIRM</name>
<accession>U2NXK4</accession>
<comment type="subcellular location">
    <subcellularLocation>
        <location evidence="2">Cell membrane</location>
        <topology evidence="2">Single-pass type II membrane protein</topology>
    </subcellularLocation>
    <subcellularLocation>
        <location evidence="8">Membrane</location>
        <topology evidence="8">Single-pass type II membrane protein</topology>
    </subcellularLocation>
</comment>
<feature type="domain" description="Peptidase S26" evidence="9">
    <location>
        <begin position="27"/>
        <end position="196"/>
    </location>
</feature>
<evidence type="ECO:0000256" key="3">
    <source>
        <dbReference type="ARBA" id="ARBA00009370"/>
    </source>
</evidence>
<feature type="active site" evidence="7">
    <location>
        <position position="103"/>
    </location>
</feature>
<dbReference type="InterPro" id="IPR000223">
    <property type="entry name" value="Pept_S26A_signal_pept_1"/>
</dbReference>
<evidence type="ECO:0000256" key="7">
    <source>
        <dbReference type="PIRSR" id="PIRSR600223-1"/>
    </source>
</evidence>
<sequence length="205" mass="23541">MLMKKLKKSSSFRYNEEDERTLLEDILDFLKIFVIGTVLILLFINFIAHPVTVYGKSMDPTLKDGEIGFTNIIGTLLTEPERGEVVVVRMTDPDTQETSHWVKRIIGMPNETIECINEQIYINGEVLDESEYIDEDYKQSMIDQFGYFNMDFGPITLGEDEYFVMGDNRPYSKDSRDTSVGPVHKDQIFGKNVIVIFPLSEMGVK</sequence>
<comment type="similarity">
    <text evidence="3 8">Belongs to the peptidase S26 family.</text>
</comment>
<evidence type="ECO:0000256" key="5">
    <source>
        <dbReference type="ARBA" id="ARBA00022670"/>
    </source>
</evidence>
<protein>
    <recommendedName>
        <fullName evidence="4 8">Signal peptidase I</fullName>
        <ecNumber evidence="4 8">3.4.21.89</ecNumber>
    </recommendedName>
</protein>
<evidence type="ECO:0000313" key="10">
    <source>
        <dbReference type="EMBL" id="ERK42815.1"/>
    </source>
</evidence>
<dbReference type="SUPFAM" id="SSF51306">
    <property type="entry name" value="LexA/Signal peptidase"/>
    <property type="match status" value="1"/>
</dbReference>
<dbReference type="InterPro" id="IPR036286">
    <property type="entry name" value="LexA/Signal_pep-like_sf"/>
</dbReference>
<keyword evidence="8" id="KW-0472">Membrane</keyword>
<evidence type="ECO:0000256" key="6">
    <source>
        <dbReference type="ARBA" id="ARBA00022801"/>
    </source>
</evidence>
<dbReference type="PRINTS" id="PR00727">
    <property type="entry name" value="LEADERPTASE"/>
</dbReference>
<keyword evidence="6 8" id="KW-0378">Hydrolase</keyword>
<keyword evidence="5 8" id="KW-0645">Protease</keyword>
<dbReference type="GO" id="GO:0004252">
    <property type="term" value="F:serine-type endopeptidase activity"/>
    <property type="evidence" value="ECO:0007669"/>
    <property type="project" value="InterPro"/>
</dbReference>
<dbReference type="PROSITE" id="PS00761">
    <property type="entry name" value="SPASE_I_3"/>
    <property type="match status" value="1"/>
</dbReference>
<keyword evidence="8" id="KW-1133">Transmembrane helix</keyword>
<keyword evidence="8" id="KW-0812">Transmembrane</keyword>
<dbReference type="GO" id="GO:0005886">
    <property type="term" value="C:plasma membrane"/>
    <property type="evidence" value="ECO:0007669"/>
    <property type="project" value="UniProtKB-SubCell"/>
</dbReference>
<gene>
    <name evidence="10" type="ORF">HMPREF0367_01585</name>
</gene>
<dbReference type="InterPro" id="IPR019758">
    <property type="entry name" value="Pept_S26A_signal_pept_1_CS"/>
</dbReference>
<dbReference type="PANTHER" id="PTHR43390">
    <property type="entry name" value="SIGNAL PEPTIDASE I"/>
    <property type="match status" value="1"/>
</dbReference>
<dbReference type="InterPro" id="IPR019756">
    <property type="entry name" value="Pept_S26A_signal_pept_1_Ser-AS"/>
</dbReference>
<dbReference type="NCBIfam" id="TIGR02227">
    <property type="entry name" value="sigpep_I_bact"/>
    <property type="match status" value="1"/>
</dbReference>
<dbReference type="GO" id="GO:0006465">
    <property type="term" value="P:signal peptide processing"/>
    <property type="evidence" value="ECO:0007669"/>
    <property type="project" value="InterPro"/>
</dbReference>
<dbReference type="Pfam" id="PF10502">
    <property type="entry name" value="Peptidase_S26"/>
    <property type="match status" value="1"/>
</dbReference>
<dbReference type="EMBL" id="AWVI01000078">
    <property type="protein sequence ID" value="ERK42815.1"/>
    <property type="molecule type" value="Genomic_DNA"/>
</dbReference>
<dbReference type="GO" id="GO:0009003">
    <property type="term" value="F:signal peptidase activity"/>
    <property type="evidence" value="ECO:0007669"/>
    <property type="project" value="UniProtKB-EC"/>
</dbReference>